<dbReference type="Gene3D" id="2.60.40.10">
    <property type="entry name" value="Immunoglobulins"/>
    <property type="match status" value="2"/>
</dbReference>
<gene>
    <name evidence="10" type="ORF">HB991_16030</name>
</gene>
<comment type="similarity">
    <text evidence="2 6">Belongs to the periplasmic pilus chaperone family.</text>
</comment>
<feature type="chain" id="PRO_5041236648" evidence="7">
    <location>
        <begin position="28"/>
        <end position="247"/>
    </location>
</feature>
<dbReference type="SUPFAM" id="SSF49584">
    <property type="entry name" value="Periplasmic chaperone C-domain"/>
    <property type="match status" value="1"/>
</dbReference>
<keyword evidence="3 7" id="KW-0732">Signal</keyword>
<accession>A0AA44CNG0</accession>
<comment type="subcellular location">
    <subcellularLocation>
        <location evidence="1 6">Periplasm</location>
    </subcellularLocation>
</comment>
<dbReference type="InterPro" id="IPR050643">
    <property type="entry name" value="Periplasmic_pilus_chap"/>
</dbReference>
<feature type="signal peptide" evidence="7">
    <location>
        <begin position="1"/>
        <end position="27"/>
    </location>
</feature>
<dbReference type="InterPro" id="IPR001829">
    <property type="entry name" value="Pili_assmbl_chaperone_bac"/>
</dbReference>
<name>A0AA44CNG0_YERMO</name>
<keyword evidence="5 6" id="KW-0143">Chaperone</keyword>
<evidence type="ECO:0000256" key="2">
    <source>
        <dbReference type="ARBA" id="ARBA00007399"/>
    </source>
</evidence>
<evidence type="ECO:0000256" key="3">
    <source>
        <dbReference type="ARBA" id="ARBA00022729"/>
    </source>
</evidence>
<evidence type="ECO:0000313" key="10">
    <source>
        <dbReference type="EMBL" id="NIL24008.1"/>
    </source>
</evidence>
<dbReference type="EMBL" id="JAASAI010000019">
    <property type="protein sequence ID" value="NIL24008.1"/>
    <property type="molecule type" value="Genomic_DNA"/>
</dbReference>
<keyword evidence="4" id="KW-0574">Periplasm</keyword>
<dbReference type="InterPro" id="IPR008962">
    <property type="entry name" value="PapD-like_sf"/>
</dbReference>
<organism evidence="10 11">
    <name type="scientific">Yersinia mollaretii</name>
    <dbReference type="NCBI Taxonomy" id="33060"/>
    <lineage>
        <taxon>Bacteria</taxon>
        <taxon>Pseudomonadati</taxon>
        <taxon>Pseudomonadota</taxon>
        <taxon>Gammaproteobacteria</taxon>
        <taxon>Enterobacterales</taxon>
        <taxon>Yersiniaceae</taxon>
        <taxon>Yersinia</taxon>
    </lineage>
</organism>
<reference evidence="10" key="1">
    <citation type="submission" date="2020-03" db="EMBL/GenBank/DDBJ databases">
        <authorList>
            <person name="Kislichkina A."/>
            <person name="Dentovskaya S."/>
            <person name="Shaikhutdinov R."/>
            <person name="Ivanov S."/>
            <person name="Sizova A."/>
            <person name="Solomentsev V."/>
            <person name="Bogun A."/>
        </authorList>
    </citation>
    <scope>NUCLEOTIDE SEQUENCE</scope>
    <source>
        <strain evidence="10">SCPM-O-B-7610</strain>
    </source>
</reference>
<comment type="caution">
    <text evidence="10">The sequence shown here is derived from an EMBL/GenBank/DDBJ whole genome shotgun (WGS) entry which is preliminary data.</text>
</comment>
<evidence type="ECO:0000256" key="1">
    <source>
        <dbReference type="ARBA" id="ARBA00004418"/>
    </source>
</evidence>
<evidence type="ECO:0000256" key="5">
    <source>
        <dbReference type="ARBA" id="ARBA00023186"/>
    </source>
</evidence>
<sequence>MRVVRASLPTIARVSLLLLLATQQASAASGGGISLSQTRVVFLATDKAQTLTVKNSDNQTYLIQSRVQRHLDDAASAPFIITPPLFPLRADNRQVLRILPQETASLPTDRESLFYLSVLGIPAQAEQQSASSQVSMGLRFMIKLFYRPAGLAVSQEAATCGLEFSATAQGVRVNNPTPYYQTLGELMLNHTAINLDKHPSMVAPMSTVTYAAPAPAPVTQAKWQTINDFGGLSDQCQQAVSSIKEQS</sequence>
<dbReference type="GO" id="GO:0071555">
    <property type="term" value="P:cell wall organization"/>
    <property type="evidence" value="ECO:0007669"/>
    <property type="project" value="InterPro"/>
</dbReference>
<dbReference type="RefSeq" id="WP_050536817.1">
    <property type="nucleotide sequence ID" value="NZ_CABHYO010000040.1"/>
</dbReference>
<dbReference type="Proteomes" id="UP000712947">
    <property type="component" value="Unassembled WGS sequence"/>
</dbReference>
<proteinExistence type="inferred from homology"/>
<dbReference type="InterPro" id="IPR013783">
    <property type="entry name" value="Ig-like_fold"/>
</dbReference>
<evidence type="ECO:0000256" key="6">
    <source>
        <dbReference type="RuleBase" id="RU003918"/>
    </source>
</evidence>
<dbReference type="AlphaFoldDB" id="A0AA44CNG0"/>
<dbReference type="InterPro" id="IPR016147">
    <property type="entry name" value="Pili_assmbl_chaperone_N"/>
</dbReference>
<dbReference type="Pfam" id="PF00345">
    <property type="entry name" value="PapD_N"/>
    <property type="match status" value="1"/>
</dbReference>
<dbReference type="PROSITE" id="PS00635">
    <property type="entry name" value="PILI_CHAPERONE"/>
    <property type="match status" value="1"/>
</dbReference>
<feature type="domain" description="Pili assembly chaperone N-terminal" evidence="8">
    <location>
        <begin position="32"/>
        <end position="151"/>
    </location>
</feature>
<dbReference type="Pfam" id="PF02753">
    <property type="entry name" value="PapD_C"/>
    <property type="match status" value="1"/>
</dbReference>
<evidence type="ECO:0000256" key="4">
    <source>
        <dbReference type="ARBA" id="ARBA00022764"/>
    </source>
</evidence>
<protein>
    <submittedName>
        <fullName evidence="10">Molecular chaperone</fullName>
    </submittedName>
</protein>
<dbReference type="InterPro" id="IPR016148">
    <property type="entry name" value="Pili_assmbl_chaperone_C"/>
</dbReference>
<evidence type="ECO:0000259" key="8">
    <source>
        <dbReference type="Pfam" id="PF00345"/>
    </source>
</evidence>
<dbReference type="InterPro" id="IPR018046">
    <property type="entry name" value="Pili_assmbl_chaperone_CS"/>
</dbReference>
<dbReference type="SUPFAM" id="SSF49354">
    <property type="entry name" value="PapD-like"/>
    <property type="match status" value="1"/>
</dbReference>
<feature type="domain" description="Pili assembly chaperone C-terminal" evidence="9">
    <location>
        <begin position="173"/>
        <end position="233"/>
    </location>
</feature>
<evidence type="ECO:0000313" key="11">
    <source>
        <dbReference type="Proteomes" id="UP000712947"/>
    </source>
</evidence>
<dbReference type="PANTHER" id="PTHR30251:SF0">
    <property type="entry name" value="FIMBRIAL CHAPERONE PROTEIN ELFD-RELATED"/>
    <property type="match status" value="1"/>
</dbReference>
<dbReference type="PANTHER" id="PTHR30251">
    <property type="entry name" value="PILUS ASSEMBLY CHAPERONE"/>
    <property type="match status" value="1"/>
</dbReference>
<evidence type="ECO:0000256" key="7">
    <source>
        <dbReference type="SAM" id="SignalP"/>
    </source>
</evidence>
<dbReference type="InterPro" id="IPR036316">
    <property type="entry name" value="Pili_assmbl_chap_C_dom_sf"/>
</dbReference>
<dbReference type="GO" id="GO:0030288">
    <property type="term" value="C:outer membrane-bounded periplasmic space"/>
    <property type="evidence" value="ECO:0007669"/>
    <property type="project" value="InterPro"/>
</dbReference>
<dbReference type="PRINTS" id="PR00969">
    <property type="entry name" value="CHAPERONPILI"/>
</dbReference>
<evidence type="ECO:0000259" key="9">
    <source>
        <dbReference type="Pfam" id="PF02753"/>
    </source>
</evidence>